<keyword evidence="3" id="KW-0326">Glycosidase</keyword>
<evidence type="ECO:0000259" key="7">
    <source>
        <dbReference type="Pfam" id="PF18565"/>
    </source>
</evidence>
<dbReference type="SUPFAM" id="SSF49785">
    <property type="entry name" value="Galactose-binding domain-like"/>
    <property type="match status" value="1"/>
</dbReference>
<dbReference type="InterPro" id="IPR036156">
    <property type="entry name" value="Beta-gal/glucu_dom_sf"/>
</dbReference>
<sequence>MANLNAHEHLACQSYLSIPNNTQLKGHQPQFSTAGFFHTKSSPRTLFNFSTGWRFQRGKQPQGHNESIDDSEWEIINAPHSVEILPEDASGSINYQGEVWYRKHFDLSAEFANKRIFLNFEAIQGKSKVWINGQLIRENFEGFLGMVLDITDFVKIGTTNVICVLADNSDDPNFPAGKNQSELDFTYVGGMYRNVWLYTTANTYITHANQVNEVSGGGVFVHFENISANSATVNIQSHLANAENQSKNLTLNTSLIDHLGQKISSTEKKMALDARSHQHINQSLTIEAPTLWHPDQPYLYWLECSLFDHQEQKIDEVRIRVGIRSIEVRGDQGLYINGRAFEDKLIGVNRHQYHACVGTALSNNMHWHDVKKLRDAGMRVIRTAHYPQSPAFMDAADELGMLLLIPSIGWQFWNDSPVFISQAKLNIRQKIRRDRNHASAMAFEPALNETHQPEHFLKDIYQIVHEEFPYGAIVPLDSYLGAEQYSDMVYAHPNQMRNESLKSDQIAFDLFKGKPSFTREWGDNVDDWNSHNSSSRVHRSWGEQAQIVQAMHYALGSGDGAHQYATSINTLYRTPRQHVGGTLWHGFDHQRGYHPEQFWGGIMDSFRQQKYSYDIFRCQRNPLITHPIAESGYHIAILHELTPISSADVIVCCNAEQVRLSFCGTEIGTITVKNDETGIPYKPAVFKNVYDFMAIKDKHRAEQFEQACLIAEGLVDGHVVCREVKYPARRPTRIRLRLLDEDSPIVADGSQLVTVIAEVTDDSGNIKRLARSKVKFAVFGEAELITSERADSNPRTVEWGTAPALIRTSLNAGEIRIQAHPAVEGLNSLIPDEVVIYSQPATQPLLANEQRCFEVDKETVSHLAQKFAVEKQHKLERHEALLLRLKGVEEQQTECGETPK</sequence>
<feature type="domain" description="Glycoside hydrolase family 2 immunoglobulin-like beta-sandwich" evidence="4">
    <location>
        <begin position="224"/>
        <end position="324"/>
    </location>
</feature>
<dbReference type="InterPro" id="IPR006103">
    <property type="entry name" value="Glyco_hydro_2_cat"/>
</dbReference>
<dbReference type="SUPFAM" id="SSF49303">
    <property type="entry name" value="beta-Galactosidase/glucuronidase domain"/>
    <property type="match status" value="1"/>
</dbReference>
<dbReference type="Pfam" id="PF02837">
    <property type="entry name" value="Glyco_hydro_2_N"/>
    <property type="match status" value="1"/>
</dbReference>
<dbReference type="RefSeq" id="WP_109318513.1">
    <property type="nucleotide sequence ID" value="NZ_QFWT01000001.1"/>
</dbReference>
<dbReference type="InterPro" id="IPR006104">
    <property type="entry name" value="Glyco_hydro_2_N"/>
</dbReference>
<dbReference type="InterPro" id="IPR006102">
    <property type="entry name" value="Ig-like_GH2"/>
</dbReference>
<dbReference type="InterPro" id="IPR040605">
    <property type="entry name" value="Glyco_hydro2_dom5"/>
</dbReference>
<evidence type="ECO:0000313" key="9">
    <source>
        <dbReference type="Proteomes" id="UP000245362"/>
    </source>
</evidence>
<proteinExistence type="inferred from homology"/>
<dbReference type="EMBL" id="QFWT01000001">
    <property type="protein sequence ID" value="PWI35361.1"/>
    <property type="molecule type" value="Genomic_DNA"/>
</dbReference>
<keyword evidence="9" id="KW-1185">Reference proteome</keyword>
<dbReference type="AlphaFoldDB" id="A0A2U3BF03"/>
<dbReference type="Gene3D" id="2.60.40.10">
    <property type="entry name" value="Immunoglobulins"/>
    <property type="match status" value="2"/>
</dbReference>
<dbReference type="GO" id="GO:0005975">
    <property type="term" value="P:carbohydrate metabolic process"/>
    <property type="evidence" value="ECO:0007669"/>
    <property type="project" value="InterPro"/>
</dbReference>
<feature type="domain" description="Glycosyl hydrolases family 2 sugar binding" evidence="6">
    <location>
        <begin position="92"/>
        <end position="200"/>
    </location>
</feature>
<dbReference type="GO" id="GO:0004553">
    <property type="term" value="F:hydrolase activity, hydrolyzing O-glycosyl compounds"/>
    <property type="evidence" value="ECO:0007669"/>
    <property type="project" value="InterPro"/>
</dbReference>
<evidence type="ECO:0000256" key="3">
    <source>
        <dbReference type="ARBA" id="ARBA00023295"/>
    </source>
</evidence>
<protein>
    <recommendedName>
        <fullName evidence="10">Beta-galactosidase</fullName>
    </recommendedName>
</protein>
<dbReference type="OrthoDB" id="9758603at2"/>
<dbReference type="InterPro" id="IPR008979">
    <property type="entry name" value="Galactose-bd-like_sf"/>
</dbReference>
<evidence type="ECO:0000256" key="2">
    <source>
        <dbReference type="ARBA" id="ARBA00022801"/>
    </source>
</evidence>
<organism evidence="8 9">
    <name type="scientific">Vibrio albus</name>
    <dbReference type="NCBI Taxonomy" id="2200953"/>
    <lineage>
        <taxon>Bacteria</taxon>
        <taxon>Pseudomonadati</taxon>
        <taxon>Pseudomonadota</taxon>
        <taxon>Gammaproteobacteria</taxon>
        <taxon>Vibrionales</taxon>
        <taxon>Vibrionaceae</taxon>
        <taxon>Vibrio</taxon>
    </lineage>
</organism>
<gene>
    <name evidence="8" type="ORF">DI392_03615</name>
</gene>
<name>A0A2U3BF03_9VIBR</name>
<reference evidence="8 9" key="1">
    <citation type="submission" date="2018-05" db="EMBL/GenBank/DDBJ databases">
        <title>Vibrio limimaris sp. nov., isolated from marine sediment.</title>
        <authorList>
            <person name="Li C.-M."/>
        </authorList>
    </citation>
    <scope>NUCLEOTIDE SEQUENCE [LARGE SCALE GENOMIC DNA]</scope>
    <source>
        <strain evidence="8 9">E4404</strain>
    </source>
</reference>
<evidence type="ECO:0008006" key="10">
    <source>
        <dbReference type="Google" id="ProtNLM"/>
    </source>
</evidence>
<dbReference type="SUPFAM" id="SSF51445">
    <property type="entry name" value="(Trans)glycosidases"/>
    <property type="match status" value="1"/>
</dbReference>
<dbReference type="Pfam" id="PF18565">
    <property type="entry name" value="Glyco_hydro2_C5"/>
    <property type="match status" value="1"/>
</dbReference>
<evidence type="ECO:0000313" key="8">
    <source>
        <dbReference type="EMBL" id="PWI35361.1"/>
    </source>
</evidence>
<dbReference type="Gene3D" id="3.20.20.80">
    <property type="entry name" value="Glycosidases"/>
    <property type="match status" value="1"/>
</dbReference>
<dbReference type="Proteomes" id="UP000245362">
    <property type="component" value="Unassembled WGS sequence"/>
</dbReference>
<feature type="domain" description="Glycoside hydrolase family 2 catalytic" evidence="5">
    <location>
        <begin position="327"/>
        <end position="441"/>
    </location>
</feature>
<dbReference type="Pfam" id="PF00703">
    <property type="entry name" value="Glyco_hydro_2"/>
    <property type="match status" value="1"/>
</dbReference>
<dbReference type="InterPro" id="IPR013783">
    <property type="entry name" value="Ig-like_fold"/>
</dbReference>
<dbReference type="Gene3D" id="2.60.120.260">
    <property type="entry name" value="Galactose-binding domain-like"/>
    <property type="match status" value="1"/>
</dbReference>
<evidence type="ECO:0000256" key="1">
    <source>
        <dbReference type="ARBA" id="ARBA00007401"/>
    </source>
</evidence>
<evidence type="ECO:0000259" key="6">
    <source>
        <dbReference type="Pfam" id="PF02837"/>
    </source>
</evidence>
<dbReference type="PANTHER" id="PTHR42732">
    <property type="entry name" value="BETA-GALACTOSIDASE"/>
    <property type="match status" value="1"/>
</dbReference>
<dbReference type="PANTHER" id="PTHR42732:SF1">
    <property type="entry name" value="BETA-MANNOSIDASE"/>
    <property type="match status" value="1"/>
</dbReference>
<comment type="similarity">
    <text evidence="1">Belongs to the glycosyl hydrolase 2 family.</text>
</comment>
<comment type="caution">
    <text evidence="8">The sequence shown here is derived from an EMBL/GenBank/DDBJ whole genome shotgun (WGS) entry which is preliminary data.</text>
</comment>
<dbReference type="Pfam" id="PF02836">
    <property type="entry name" value="Glyco_hydro_2_C"/>
    <property type="match status" value="1"/>
</dbReference>
<evidence type="ECO:0000259" key="5">
    <source>
        <dbReference type="Pfam" id="PF02836"/>
    </source>
</evidence>
<dbReference type="InterPro" id="IPR017853">
    <property type="entry name" value="GH"/>
</dbReference>
<dbReference type="InterPro" id="IPR051913">
    <property type="entry name" value="GH2_Domain-Containing"/>
</dbReference>
<evidence type="ECO:0000259" key="4">
    <source>
        <dbReference type="Pfam" id="PF00703"/>
    </source>
</evidence>
<feature type="domain" description="Glycoside hydrolase family 2" evidence="7">
    <location>
        <begin position="737"/>
        <end position="820"/>
    </location>
</feature>
<accession>A0A2U3BF03</accession>
<keyword evidence="2" id="KW-0378">Hydrolase</keyword>